<dbReference type="SUPFAM" id="SSF54292">
    <property type="entry name" value="2Fe-2S ferredoxin-like"/>
    <property type="match status" value="1"/>
</dbReference>
<dbReference type="InterPro" id="IPR036884">
    <property type="entry name" value="2Fe-2S-bd_dom_sf"/>
</dbReference>
<evidence type="ECO:0000313" key="10">
    <source>
        <dbReference type="Proteomes" id="UP000182045"/>
    </source>
</evidence>
<reference evidence="8 9" key="1">
    <citation type="submission" date="2015-09" db="EMBL/GenBank/DDBJ databases">
        <title>Identification and resolution of microdiversity through metagenomic sequencing of parallel consortia.</title>
        <authorList>
            <person name="Nelson W.C."/>
            <person name="Romine M.F."/>
            <person name="Lindemann S.R."/>
        </authorList>
    </citation>
    <scope>NUCLEOTIDE SEQUENCE [LARGE SCALE GENOMIC DNA]</scope>
    <source>
        <strain evidence="8">HL-91</strain>
    </source>
</reference>
<dbReference type="PANTHER" id="PTHR44379">
    <property type="entry name" value="OXIDOREDUCTASE WITH IRON-SULFUR SUBUNIT"/>
    <property type="match status" value="1"/>
</dbReference>
<evidence type="ECO:0000313" key="8">
    <source>
        <dbReference type="EMBL" id="KPP89911.1"/>
    </source>
</evidence>
<feature type="domain" description="2Fe-2S ferredoxin-type" evidence="6">
    <location>
        <begin position="1"/>
        <end position="76"/>
    </location>
</feature>
<dbReference type="InterPro" id="IPR012675">
    <property type="entry name" value="Beta-grasp_dom_sf"/>
</dbReference>
<accession>A0A0P7W1Y7</accession>
<dbReference type="Gene3D" id="3.10.20.30">
    <property type="match status" value="1"/>
</dbReference>
<keyword evidence="3" id="KW-0560">Oxidoreductase</keyword>
<evidence type="ECO:0000313" key="7">
    <source>
        <dbReference type="EMBL" id="CUX80985.1"/>
    </source>
</evidence>
<dbReference type="Proteomes" id="UP000182045">
    <property type="component" value="Unassembled WGS sequence"/>
</dbReference>
<evidence type="ECO:0000256" key="1">
    <source>
        <dbReference type="ARBA" id="ARBA00022714"/>
    </source>
</evidence>
<keyword evidence="1" id="KW-0001">2Fe-2S</keyword>
<keyword evidence="2" id="KW-0479">Metal-binding</keyword>
<dbReference type="InterPro" id="IPR006058">
    <property type="entry name" value="2Fe2S_fd_BS"/>
</dbReference>
<protein>
    <submittedName>
        <fullName evidence="8">Isoquinoline 1-oxidoreductase alpha subunit IorA</fullName>
    </submittedName>
    <submittedName>
        <fullName evidence="7">Isoquinoline 1-oxidoreductase, alpha subunit</fullName>
    </submittedName>
</protein>
<evidence type="ECO:0000259" key="6">
    <source>
        <dbReference type="PROSITE" id="PS51085"/>
    </source>
</evidence>
<dbReference type="PANTHER" id="PTHR44379:SF2">
    <property type="entry name" value="BLR6218 PROTEIN"/>
    <property type="match status" value="1"/>
</dbReference>
<reference evidence="7 10" key="2">
    <citation type="submission" date="2016-01" db="EMBL/GenBank/DDBJ databases">
        <authorList>
            <person name="Varghese N."/>
        </authorList>
    </citation>
    <scope>NUCLEOTIDE SEQUENCE [LARGE SCALE GENOMIC DNA]</scope>
    <source>
        <strain evidence="7 10">HL-91</strain>
    </source>
</reference>
<dbReference type="GO" id="GO:0051537">
    <property type="term" value="F:2 iron, 2 sulfur cluster binding"/>
    <property type="evidence" value="ECO:0007669"/>
    <property type="project" value="UniProtKB-KW"/>
</dbReference>
<dbReference type="EMBL" id="FBYC01000004">
    <property type="protein sequence ID" value="CUX80985.1"/>
    <property type="molecule type" value="Genomic_DNA"/>
</dbReference>
<dbReference type="Gene3D" id="1.10.150.120">
    <property type="entry name" value="[2Fe-2S]-binding domain"/>
    <property type="match status" value="1"/>
</dbReference>
<dbReference type="GO" id="GO:0016491">
    <property type="term" value="F:oxidoreductase activity"/>
    <property type="evidence" value="ECO:0007669"/>
    <property type="project" value="UniProtKB-KW"/>
</dbReference>
<dbReference type="EMBL" id="LJSG01000020">
    <property type="protein sequence ID" value="KPP89911.1"/>
    <property type="molecule type" value="Genomic_DNA"/>
</dbReference>
<proteinExistence type="predicted"/>
<evidence type="ECO:0000313" key="9">
    <source>
        <dbReference type="Proteomes" id="UP000050413"/>
    </source>
</evidence>
<dbReference type="GO" id="GO:0046872">
    <property type="term" value="F:metal ion binding"/>
    <property type="evidence" value="ECO:0007669"/>
    <property type="project" value="UniProtKB-KW"/>
</dbReference>
<dbReference type="SUPFAM" id="SSF47741">
    <property type="entry name" value="CO dehydrogenase ISP C-domain like"/>
    <property type="match status" value="1"/>
</dbReference>
<dbReference type="PROSITE" id="PS51085">
    <property type="entry name" value="2FE2S_FER_2"/>
    <property type="match status" value="1"/>
</dbReference>
<dbReference type="InterPro" id="IPR051452">
    <property type="entry name" value="Diverse_Oxidoreductases"/>
</dbReference>
<dbReference type="InterPro" id="IPR001041">
    <property type="entry name" value="2Fe-2S_ferredoxin-type"/>
</dbReference>
<keyword evidence="10" id="KW-1185">Reference proteome</keyword>
<evidence type="ECO:0000256" key="3">
    <source>
        <dbReference type="ARBA" id="ARBA00023002"/>
    </source>
</evidence>
<dbReference type="OrthoDB" id="9792018at2"/>
<dbReference type="RefSeq" id="WP_072245743.1">
    <property type="nucleotide sequence ID" value="NZ_FBYC01000004.1"/>
</dbReference>
<dbReference type="InterPro" id="IPR002888">
    <property type="entry name" value="2Fe-2S-bd"/>
</dbReference>
<sequence>MSITLTVNAAEIQTDAAPDTPLLWVLRDELGLTGTKFGCGIAACGACTVHVAGQAVRSCQVAVGDLWGPVTTIEGLGGQTPLQAAWERHQVAQCGYCQSGQIMQAADLLANNPAPTDADIDAAMSGNLCRCGTYTALRAAIHDAARAMGSDQ</sequence>
<organism evidence="8 9">
    <name type="scientific">Roseibaca calidilacus</name>
    <dbReference type="NCBI Taxonomy" id="1666912"/>
    <lineage>
        <taxon>Bacteria</taxon>
        <taxon>Pseudomonadati</taxon>
        <taxon>Pseudomonadota</taxon>
        <taxon>Alphaproteobacteria</taxon>
        <taxon>Rhodobacterales</taxon>
        <taxon>Paracoccaceae</taxon>
        <taxon>Roseinatronobacter</taxon>
    </lineage>
</organism>
<dbReference type="CDD" id="cd00207">
    <property type="entry name" value="fer2"/>
    <property type="match status" value="1"/>
</dbReference>
<evidence type="ECO:0000256" key="4">
    <source>
        <dbReference type="ARBA" id="ARBA00023004"/>
    </source>
</evidence>
<dbReference type="Pfam" id="PF01799">
    <property type="entry name" value="Fer2_2"/>
    <property type="match status" value="1"/>
</dbReference>
<gene>
    <name evidence="8" type="primary">iorA</name>
    <name evidence="7" type="ORF">Ga0058931_1450</name>
    <name evidence="8" type="ORF">HLUCCA05_07040</name>
</gene>
<dbReference type="PROSITE" id="PS00197">
    <property type="entry name" value="2FE2S_FER_1"/>
    <property type="match status" value="1"/>
</dbReference>
<dbReference type="Proteomes" id="UP000050413">
    <property type="component" value="Unassembled WGS sequence"/>
</dbReference>
<keyword evidence="4" id="KW-0408">Iron</keyword>
<dbReference type="AlphaFoldDB" id="A0A0P7W1Y7"/>
<comment type="caution">
    <text evidence="8">The sequence shown here is derived from an EMBL/GenBank/DDBJ whole genome shotgun (WGS) entry which is preliminary data.</text>
</comment>
<evidence type="ECO:0000256" key="2">
    <source>
        <dbReference type="ARBA" id="ARBA00022723"/>
    </source>
</evidence>
<dbReference type="Pfam" id="PF00111">
    <property type="entry name" value="Fer2"/>
    <property type="match status" value="1"/>
</dbReference>
<evidence type="ECO:0000256" key="5">
    <source>
        <dbReference type="ARBA" id="ARBA00023014"/>
    </source>
</evidence>
<keyword evidence="5" id="KW-0411">Iron-sulfur</keyword>
<dbReference type="STRING" id="1666912.Ga0058931_1450"/>
<dbReference type="PATRIC" id="fig|1666912.4.peg.237"/>
<name>A0A0P7W1Y7_9RHOB</name>
<dbReference type="InterPro" id="IPR036010">
    <property type="entry name" value="2Fe-2S_ferredoxin-like_sf"/>
</dbReference>